<dbReference type="GO" id="GO:0034982">
    <property type="term" value="P:mitochondrial protein processing"/>
    <property type="evidence" value="ECO:0007669"/>
    <property type="project" value="TreeGrafter"/>
</dbReference>
<evidence type="ECO:0000313" key="20">
    <source>
        <dbReference type="EMBL" id="KAA1091548.1"/>
    </source>
</evidence>
<keyword evidence="10" id="KW-0862">Zinc</keyword>
<keyword evidence="13" id="KW-0482">Metalloprotease</keyword>
<dbReference type="FunFam" id="3.40.50.300:FF:000001">
    <property type="entry name" value="ATP-dependent zinc metalloprotease FtsH"/>
    <property type="match status" value="1"/>
</dbReference>
<dbReference type="SUPFAM" id="SSF140990">
    <property type="entry name" value="FtsH protease domain-like"/>
    <property type="match status" value="1"/>
</dbReference>
<dbReference type="Pfam" id="PF17862">
    <property type="entry name" value="AAA_lid_3"/>
    <property type="match status" value="1"/>
</dbReference>
<dbReference type="GO" id="GO:0004176">
    <property type="term" value="F:ATP-dependent peptidase activity"/>
    <property type="evidence" value="ECO:0007669"/>
    <property type="project" value="InterPro"/>
</dbReference>
<dbReference type="InterPro" id="IPR003960">
    <property type="entry name" value="ATPase_AAA_CS"/>
</dbReference>
<evidence type="ECO:0000313" key="22">
    <source>
        <dbReference type="Proteomes" id="UP000325313"/>
    </source>
</evidence>
<dbReference type="FunFam" id="1.20.58.760:FF:000003">
    <property type="entry name" value="AFG3-like AAA ATPase 2"/>
    <property type="match status" value="1"/>
</dbReference>
<evidence type="ECO:0000256" key="10">
    <source>
        <dbReference type="ARBA" id="ARBA00022833"/>
    </source>
</evidence>
<comment type="similarity">
    <text evidence="4">In the N-terminal section; belongs to the AAA ATPase family.</text>
</comment>
<dbReference type="GO" id="GO:0004222">
    <property type="term" value="F:metalloendopeptidase activity"/>
    <property type="evidence" value="ECO:0007669"/>
    <property type="project" value="InterPro"/>
</dbReference>
<evidence type="ECO:0000313" key="19">
    <source>
        <dbReference type="EMBL" id="KAA1076179.1"/>
    </source>
</evidence>
<evidence type="ECO:0000256" key="8">
    <source>
        <dbReference type="ARBA" id="ARBA00022741"/>
    </source>
</evidence>
<keyword evidence="14" id="KW-0496">Mitochondrion</keyword>
<dbReference type="GO" id="GO:0046872">
    <property type="term" value="F:metal ion binding"/>
    <property type="evidence" value="ECO:0007669"/>
    <property type="project" value="UniProtKB-KW"/>
</dbReference>
<evidence type="ECO:0000256" key="5">
    <source>
        <dbReference type="ARBA" id="ARBA00022670"/>
    </source>
</evidence>
<accession>A0A5B0NUP0</accession>
<dbReference type="AlphaFoldDB" id="A0A5B0NUP0"/>
<keyword evidence="11" id="KW-0067">ATP-binding</keyword>
<dbReference type="InterPro" id="IPR050928">
    <property type="entry name" value="ATP-dep_Zn_Metalloprotease"/>
</dbReference>
<dbReference type="GO" id="GO:0016887">
    <property type="term" value="F:ATP hydrolysis activity"/>
    <property type="evidence" value="ECO:0007669"/>
    <property type="project" value="InterPro"/>
</dbReference>
<keyword evidence="6" id="KW-0812">Transmembrane</keyword>
<dbReference type="GO" id="GO:0005745">
    <property type="term" value="C:m-AAA complex"/>
    <property type="evidence" value="ECO:0007669"/>
    <property type="project" value="TreeGrafter"/>
</dbReference>
<keyword evidence="7" id="KW-0479">Metal-binding</keyword>
<feature type="region of interest" description="Disordered" evidence="17">
    <location>
        <begin position="37"/>
        <end position="141"/>
    </location>
</feature>
<feature type="compositionally biased region" description="Low complexity" evidence="17">
    <location>
        <begin position="37"/>
        <end position="60"/>
    </location>
</feature>
<dbReference type="SUPFAM" id="SSF52540">
    <property type="entry name" value="P-loop containing nucleoside triphosphate hydrolases"/>
    <property type="match status" value="1"/>
</dbReference>
<dbReference type="InterPro" id="IPR037219">
    <property type="entry name" value="Peptidase_M41-like"/>
</dbReference>
<comment type="subcellular location">
    <subcellularLocation>
        <location evidence="2">Mitochondrion membrane</location>
        <topology evidence="2">Multi-pass membrane protein</topology>
    </subcellularLocation>
</comment>
<gene>
    <name evidence="20" type="primary">AFG3_1</name>
    <name evidence="19" type="synonym">AFG3_4</name>
    <name evidence="20" type="ORF">PGT21_035479</name>
    <name evidence="19" type="ORF">PGTUg99_036793</name>
</gene>
<protein>
    <submittedName>
        <fullName evidence="20">AAA ATPase afg3</fullName>
    </submittedName>
</protein>
<evidence type="ECO:0000256" key="4">
    <source>
        <dbReference type="ARBA" id="ARBA00010550"/>
    </source>
</evidence>
<dbReference type="PANTHER" id="PTHR43655">
    <property type="entry name" value="ATP-DEPENDENT PROTEASE"/>
    <property type="match status" value="1"/>
</dbReference>
<dbReference type="CDD" id="cd19501">
    <property type="entry name" value="RecA-like_FtsH"/>
    <property type="match status" value="1"/>
</dbReference>
<evidence type="ECO:0000256" key="17">
    <source>
        <dbReference type="SAM" id="MobiDB-lite"/>
    </source>
</evidence>
<dbReference type="PANTHER" id="PTHR43655:SF2">
    <property type="entry name" value="AFG3 LIKE MATRIX AAA PEPTIDASE SUBUNIT 2, ISOFORM A"/>
    <property type="match status" value="1"/>
</dbReference>
<comment type="caution">
    <text evidence="20">The sequence shown here is derived from an EMBL/GenBank/DDBJ whole genome shotgun (WGS) entry which is preliminary data.</text>
</comment>
<evidence type="ECO:0000256" key="14">
    <source>
        <dbReference type="ARBA" id="ARBA00023128"/>
    </source>
</evidence>
<evidence type="ECO:0000256" key="3">
    <source>
        <dbReference type="ARBA" id="ARBA00010044"/>
    </source>
</evidence>
<evidence type="ECO:0000256" key="12">
    <source>
        <dbReference type="ARBA" id="ARBA00022989"/>
    </source>
</evidence>
<dbReference type="InterPro" id="IPR003959">
    <property type="entry name" value="ATPase_AAA_core"/>
</dbReference>
<dbReference type="InterPro" id="IPR003593">
    <property type="entry name" value="AAA+_ATPase"/>
</dbReference>
<feature type="region of interest" description="Disordered" evidence="17">
    <location>
        <begin position="809"/>
        <end position="888"/>
    </location>
</feature>
<keyword evidence="5" id="KW-0645">Protease</keyword>
<comment type="cofactor">
    <cofactor evidence="1">
        <name>Zn(2+)</name>
        <dbReference type="ChEBI" id="CHEBI:29105"/>
    </cofactor>
</comment>
<dbReference type="Proteomes" id="UP000325313">
    <property type="component" value="Unassembled WGS sequence"/>
</dbReference>
<dbReference type="EMBL" id="VSWC01000092">
    <property type="protein sequence ID" value="KAA1091548.1"/>
    <property type="molecule type" value="Genomic_DNA"/>
</dbReference>
<proteinExistence type="inferred from homology"/>
<organism evidence="20 21">
    <name type="scientific">Puccinia graminis f. sp. tritici</name>
    <dbReference type="NCBI Taxonomy" id="56615"/>
    <lineage>
        <taxon>Eukaryota</taxon>
        <taxon>Fungi</taxon>
        <taxon>Dikarya</taxon>
        <taxon>Basidiomycota</taxon>
        <taxon>Pucciniomycotina</taxon>
        <taxon>Pucciniomycetes</taxon>
        <taxon>Pucciniales</taxon>
        <taxon>Pucciniaceae</taxon>
        <taxon>Puccinia</taxon>
    </lineage>
</organism>
<evidence type="ECO:0000256" key="11">
    <source>
        <dbReference type="ARBA" id="ARBA00022840"/>
    </source>
</evidence>
<keyword evidence="8" id="KW-0547">Nucleotide-binding</keyword>
<dbReference type="Pfam" id="PF01434">
    <property type="entry name" value="Peptidase_M41"/>
    <property type="match status" value="1"/>
</dbReference>
<dbReference type="Pfam" id="PF00004">
    <property type="entry name" value="AAA"/>
    <property type="match status" value="1"/>
</dbReference>
<feature type="compositionally biased region" description="Low complexity" evidence="17">
    <location>
        <begin position="126"/>
        <end position="135"/>
    </location>
</feature>
<dbReference type="Proteomes" id="UP000324748">
    <property type="component" value="Unassembled WGS sequence"/>
</dbReference>
<sequence length="888" mass="96358">MSIRRIPNLILNHPHHLRTQFLNNRYPNRLGLFQSISSSTRSSDSQPSSSSSSSPSPSNSEKPRNPRRNSTKNQPPKKDQQQEEDQNPFSDFINLSKLFGQPSKPNSTEHPKFNNEPDHGKGNKSGKGASSTSGSEQQQSPGAANGLVFWALGAYALYHILAGDSLSNREISWQEFRTGVLDKGLVEKLEVINRSKVKVYLHPNAFKLTGINPNESSSAPSGSIASPSAGASYFFSIGSVEAFERKLDKAQDELGIPSHERVPVSYHEQASLMNLFWNFAPTLTLAGLLFYVSRRATGMGGAGGGAGGPGGIFNIGKSKAKMFNHESEVKTKFKDVAGMDEAKEEIMEFVKFLKEPEKYERLGAKIPKGAMISGPPGTGKTLLAKATAGEAGVPFLSVSGSEFVEMFVGVGPSRVRDLFATAKKNSPCIVFVDEIDAIGKARGKSGAMGGNDERESTLNQLLVEMDGFDTSQHVVVLAGTNRADVLDKALLRPGRFDRHIAVDRPDVSGRRQIFLVHLRPLVLEGAIKTKEDLKSSGSDPLPEEDEDFEGPESVEKVIPDWLVKLSHKLAAHTPGFSGADIANVCNEAALIAARLSAEFVTEKHFDMAIERVVAGLERRSRVLSPEEKRTVAYHEAGHAIMGWFLEHADPLLKVSIIPRGVGALGYASYLPQERFLYTTEQLIDRMCMTFGGRVAEEIFFGKITTGAQDDLQKITKLAFELVGNYGMSRDFGPISFGRSDSQQESFQKPYSEKTGEHLDSTVRALINQAHKRTTELLTEKKELVDKVAQRLLDREVLSRQDMIDLIGRRPFDRPDAYDDAMGSSGKPGPPPAPGSPSGGQNRPAPKPATDGPNPLGEGIEGGGGVPLPTPALSSPAVLPEQSHSGLAN</sequence>
<evidence type="ECO:0000256" key="9">
    <source>
        <dbReference type="ARBA" id="ARBA00022801"/>
    </source>
</evidence>
<evidence type="ECO:0000259" key="18">
    <source>
        <dbReference type="SMART" id="SM00382"/>
    </source>
</evidence>
<comment type="similarity">
    <text evidence="3">In the C-terminal section; belongs to the peptidase M41 family.</text>
</comment>
<comment type="catalytic activity">
    <reaction evidence="16">
        <text>ATP + H2O = ADP + phosphate + H(+)</text>
        <dbReference type="Rhea" id="RHEA:13065"/>
        <dbReference type="ChEBI" id="CHEBI:15377"/>
        <dbReference type="ChEBI" id="CHEBI:15378"/>
        <dbReference type="ChEBI" id="CHEBI:30616"/>
        <dbReference type="ChEBI" id="CHEBI:43474"/>
        <dbReference type="ChEBI" id="CHEBI:456216"/>
    </reaction>
    <physiologicalReaction direction="left-to-right" evidence="16">
        <dbReference type="Rhea" id="RHEA:13066"/>
    </physiologicalReaction>
</comment>
<dbReference type="EMBL" id="VDEP01000471">
    <property type="protein sequence ID" value="KAA1076179.1"/>
    <property type="molecule type" value="Genomic_DNA"/>
</dbReference>
<dbReference type="FunFam" id="1.10.8.60:FF:000019">
    <property type="entry name" value="AFG3-like AAA ATPase 2"/>
    <property type="match status" value="1"/>
</dbReference>
<dbReference type="Gene3D" id="1.10.8.60">
    <property type="match status" value="1"/>
</dbReference>
<feature type="compositionally biased region" description="Basic and acidic residues" evidence="17">
    <location>
        <begin position="107"/>
        <end position="121"/>
    </location>
</feature>
<reference evidence="21 22" key="1">
    <citation type="submission" date="2019-05" db="EMBL/GenBank/DDBJ databases">
        <title>Emergence of the Ug99 lineage of the wheat stem rust pathogen through somatic hybridization.</title>
        <authorList>
            <person name="Li F."/>
            <person name="Upadhyaya N.M."/>
            <person name="Sperschneider J."/>
            <person name="Matny O."/>
            <person name="Nguyen-Phuc H."/>
            <person name="Mago R."/>
            <person name="Raley C."/>
            <person name="Miller M.E."/>
            <person name="Silverstein K.A.T."/>
            <person name="Henningsen E."/>
            <person name="Hirsch C.D."/>
            <person name="Visser B."/>
            <person name="Pretorius Z.A."/>
            <person name="Steffenson B.J."/>
            <person name="Schwessinger B."/>
            <person name="Dodds P.N."/>
            <person name="Figueroa M."/>
        </authorList>
    </citation>
    <scope>NUCLEOTIDE SEQUENCE [LARGE SCALE GENOMIC DNA]</scope>
    <source>
        <strain evidence="20">21-0</strain>
        <strain evidence="19 22">Ug99</strain>
    </source>
</reference>
<dbReference type="GO" id="GO:0030163">
    <property type="term" value="P:protein catabolic process"/>
    <property type="evidence" value="ECO:0007669"/>
    <property type="project" value="UniProtKB-ARBA"/>
</dbReference>
<dbReference type="PROSITE" id="PS00674">
    <property type="entry name" value="AAA"/>
    <property type="match status" value="1"/>
</dbReference>
<evidence type="ECO:0000313" key="21">
    <source>
        <dbReference type="Proteomes" id="UP000324748"/>
    </source>
</evidence>
<dbReference type="Gene3D" id="3.40.1690.20">
    <property type="match status" value="1"/>
</dbReference>
<dbReference type="GO" id="GO:0005524">
    <property type="term" value="F:ATP binding"/>
    <property type="evidence" value="ECO:0007669"/>
    <property type="project" value="UniProtKB-KW"/>
</dbReference>
<dbReference type="InterPro" id="IPR000642">
    <property type="entry name" value="Peptidase_M41"/>
</dbReference>
<evidence type="ECO:0000256" key="7">
    <source>
        <dbReference type="ARBA" id="ARBA00022723"/>
    </source>
</evidence>
<dbReference type="InterPro" id="IPR027417">
    <property type="entry name" value="P-loop_NTPase"/>
</dbReference>
<dbReference type="FunFam" id="3.40.1690.20:FF:000003">
    <property type="entry name" value="Mitochondrial inner membrane AAA protease Yta12, putative"/>
    <property type="match status" value="1"/>
</dbReference>
<feature type="domain" description="AAA+ ATPase" evidence="18">
    <location>
        <begin position="366"/>
        <end position="506"/>
    </location>
</feature>
<dbReference type="Gene3D" id="1.20.58.760">
    <property type="entry name" value="Peptidase M41"/>
    <property type="match status" value="1"/>
</dbReference>
<name>A0A5B0NUP0_PUCGR</name>
<evidence type="ECO:0000256" key="15">
    <source>
        <dbReference type="ARBA" id="ARBA00023136"/>
    </source>
</evidence>
<dbReference type="SMART" id="SM00382">
    <property type="entry name" value="AAA"/>
    <property type="match status" value="1"/>
</dbReference>
<evidence type="ECO:0000256" key="13">
    <source>
        <dbReference type="ARBA" id="ARBA00023049"/>
    </source>
</evidence>
<evidence type="ECO:0000256" key="1">
    <source>
        <dbReference type="ARBA" id="ARBA00001947"/>
    </source>
</evidence>
<evidence type="ECO:0000256" key="6">
    <source>
        <dbReference type="ARBA" id="ARBA00022692"/>
    </source>
</evidence>
<keyword evidence="15" id="KW-0472">Membrane</keyword>
<keyword evidence="9" id="KW-0378">Hydrolase</keyword>
<evidence type="ECO:0000256" key="2">
    <source>
        <dbReference type="ARBA" id="ARBA00004225"/>
    </source>
</evidence>
<dbReference type="InterPro" id="IPR005936">
    <property type="entry name" value="FtsH"/>
</dbReference>
<dbReference type="OrthoDB" id="1413014at2759"/>
<evidence type="ECO:0000256" key="16">
    <source>
        <dbReference type="ARBA" id="ARBA00048778"/>
    </source>
</evidence>
<dbReference type="HAMAP" id="MF_01458">
    <property type="entry name" value="FtsH"/>
    <property type="match status" value="1"/>
</dbReference>
<keyword evidence="12" id="KW-1133">Transmembrane helix</keyword>
<keyword evidence="21" id="KW-1185">Reference proteome</keyword>
<dbReference type="InterPro" id="IPR041569">
    <property type="entry name" value="AAA_lid_3"/>
</dbReference>
<dbReference type="Gene3D" id="3.40.50.300">
    <property type="entry name" value="P-loop containing nucleotide triphosphate hydrolases"/>
    <property type="match status" value="1"/>
</dbReference>